<gene>
    <name evidence="3" type="ORF">PUT78_09375</name>
</gene>
<feature type="transmembrane region" description="Helical" evidence="2">
    <location>
        <begin position="6"/>
        <end position="26"/>
    </location>
</feature>
<keyword evidence="2" id="KW-0472">Membrane</keyword>
<feature type="region of interest" description="Disordered" evidence="1">
    <location>
        <begin position="60"/>
        <end position="80"/>
    </location>
</feature>
<evidence type="ECO:0000256" key="1">
    <source>
        <dbReference type="SAM" id="MobiDB-lite"/>
    </source>
</evidence>
<evidence type="ECO:0000313" key="3">
    <source>
        <dbReference type="EMBL" id="MDD7971313.1"/>
    </source>
</evidence>
<keyword evidence="2" id="KW-1133">Transmembrane helix</keyword>
<comment type="caution">
    <text evidence="3">The sequence shown here is derived from an EMBL/GenBank/DDBJ whole genome shotgun (WGS) entry which is preliminary data.</text>
</comment>
<keyword evidence="4" id="KW-1185">Reference proteome</keyword>
<evidence type="ECO:0008006" key="5">
    <source>
        <dbReference type="Google" id="ProtNLM"/>
    </source>
</evidence>
<keyword evidence="2" id="KW-0812">Transmembrane</keyword>
<evidence type="ECO:0000313" key="4">
    <source>
        <dbReference type="Proteomes" id="UP001431784"/>
    </source>
</evidence>
<organism evidence="3 4">
    <name type="scientific">Roseinatronobacter alkalisoli</name>
    <dbReference type="NCBI Taxonomy" id="3028235"/>
    <lineage>
        <taxon>Bacteria</taxon>
        <taxon>Pseudomonadati</taxon>
        <taxon>Pseudomonadota</taxon>
        <taxon>Alphaproteobacteria</taxon>
        <taxon>Rhodobacterales</taxon>
        <taxon>Paracoccaceae</taxon>
        <taxon>Roseinatronobacter</taxon>
    </lineage>
</organism>
<dbReference type="EMBL" id="JAQZSM010000007">
    <property type="protein sequence ID" value="MDD7971313.1"/>
    <property type="molecule type" value="Genomic_DNA"/>
</dbReference>
<reference evidence="3" key="1">
    <citation type="submission" date="2023-02" db="EMBL/GenBank/DDBJ databases">
        <title>Description of Roseinatronobacter alkalisoli sp. nov., an alkaliphilic bacerium isolated from soda soil.</title>
        <authorList>
            <person name="Wei W."/>
        </authorList>
    </citation>
    <scope>NUCLEOTIDE SEQUENCE</scope>
    <source>
        <strain evidence="3">HJB301</strain>
    </source>
</reference>
<dbReference type="Proteomes" id="UP001431784">
    <property type="component" value="Unassembled WGS sequence"/>
</dbReference>
<sequence>MAWSTVIQTFSAMVAAISVLFGVTSWRRTELGKRRVDLAEETVEIFGKLRDAFQHIRSPFSFSGEGSSRERNEGETPEESEILDRANIVFERYRKYENTFNRAYALKFRAKAYFGKDVGNCFDEMFIIRAEIFSAAQSLARSWRDQGRRKMNQGQLAQHIERMHKNEEIFWETGGEDEIKKRINNSVQRIEDVCTGIIQPRPTLKVHAKSICCAIARYIGLASYE</sequence>
<name>A0ABT5TBL6_9RHOB</name>
<protein>
    <recommendedName>
        <fullName evidence="5">DUF4760 domain-containing protein</fullName>
    </recommendedName>
</protein>
<proteinExistence type="predicted"/>
<accession>A0ABT5TBL6</accession>
<dbReference type="RefSeq" id="WP_274351999.1">
    <property type="nucleotide sequence ID" value="NZ_JAQZSM010000007.1"/>
</dbReference>
<evidence type="ECO:0000256" key="2">
    <source>
        <dbReference type="SAM" id="Phobius"/>
    </source>
</evidence>